<evidence type="ECO:0000256" key="1">
    <source>
        <dbReference type="ARBA" id="ARBA00022491"/>
    </source>
</evidence>
<dbReference type="InterPro" id="IPR009057">
    <property type="entry name" value="Homeodomain-like_sf"/>
</dbReference>
<evidence type="ECO:0000313" key="7">
    <source>
        <dbReference type="EMBL" id="GAS95973.1"/>
    </source>
</evidence>
<evidence type="ECO:0000256" key="2">
    <source>
        <dbReference type="ARBA" id="ARBA00023015"/>
    </source>
</evidence>
<gene>
    <name evidence="7" type="primary">tetR</name>
    <name evidence="7" type="ORF">RMCC_2939</name>
</gene>
<dbReference type="STRING" id="228230.RMCC_2939"/>
<proteinExistence type="predicted"/>
<evidence type="ECO:0000313" key="8">
    <source>
        <dbReference type="Proteomes" id="UP000069443"/>
    </source>
</evidence>
<dbReference type="Pfam" id="PF00440">
    <property type="entry name" value="TetR_N"/>
    <property type="match status" value="1"/>
</dbReference>
<accession>A0A124E279</accession>
<dbReference type="PRINTS" id="PR00400">
    <property type="entry name" value="TETREPRESSOR"/>
</dbReference>
<comment type="caution">
    <text evidence="7">The sequence shown here is derived from an EMBL/GenBank/DDBJ whole genome shotgun (WGS) entry which is preliminary data.</text>
</comment>
<reference evidence="8" key="2">
    <citation type="submission" date="2016-02" db="EMBL/GenBank/DDBJ databases">
        <title>Draft genome sequence of five rapidly growing Mycobacterium species.</title>
        <authorList>
            <person name="Katahira K."/>
            <person name="Gotou Y."/>
            <person name="Iida K."/>
            <person name="Ogura Y."/>
            <person name="Hayashi T."/>
        </authorList>
    </citation>
    <scope>NUCLEOTIDE SEQUENCE [LARGE SCALE GENOMIC DNA]</scope>
    <source>
        <strain evidence="8">JCM15298</strain>
    </source>
</reference>
<dbReference type="InterPro" id="IPR036271">
    <property type="entry name" value="Tet_transcr_reg_TetR-rel_C_sf"/>
</dbReference>
<dbReference type="EMBL" id="BCSY01000046">
    <property type="protein sequence ID" value="GAS95973.1"/>
    <property type="molecule type" value="Genomic_DNA"/>
</dbReference>
<evidence type="ECO:0000256" key="5">
    <source>
        <dbReference type="PROSITE-ProRule" id="PRU00335"/>
    </source>
</evidence>
<dbReference type="GO" id="GO:0045892">
    <property type="term" value="P:negative regulation of DNA-templated transcription"/>
    <property type="evidence" value="ECO:0007669"/>
    <property type="project" value="InterPro"/>
</dbReference>
<evidence type="ECO:0000259" key="6">
    <source>
        <dbReference type="PROSITE" id="PS50977"/>
    </source>
</evidence>
<dbReference type="SUPFAM" id="SSF48498">
    <property type="entry name" value="Tetracyclin repressor-like, C-terminal domain"/>
    <property type="match status" value="1"/>
</dbReference>
<dbReference type="PROSITE" id="PS50977">
    <property type="entry name" value="HTH_TETR_2"/>
    <property type="match status" value="1"/>
</dbReference>
<dbReference type="SUPFAM" id="SSF46689">
    <property type="entry name" value="Homeodomain-like"/>
    <property type="match status" value="1"/>
</dbReference>
<evidence type="ECO:0000256" key="3">
    <source>
        <dbReference type="ARBA" id="ARBA00023125"/>
    </source>
</evidence>
<dbReference type="InterPro" id="IPR050109">
    <property type="entry name" value="HTH-type_TetR-like_transc_reg"/>
</dbReference>
<feature type="DNA-binding region" description="H-T-H motif" evidence="5">
    <location>
        <begin position="31"/>
        <end position="50"/>
    </location>
</feature>
<keyword evidence="4" id="KW-0804">Transcription</keyword>
<dbReference type="GO" id="GO:0000976">
    <property type="term" value="F:transcription cis-regulatory region binding"/>
    <property type="evidence" value="ECO:0007669"/>
    <property type="project" value="TreeGrafter"/>
</dbReference>
<dbReference type="Gene3D" id="1.10.357.10">
    <property type="entry name" value="Tetracycline Repressor, domain 2"/>
    <property type="match status" value="1"/>
</dbReference>
<organism evidence="7 8">
    <name type="scientific">Mycolicibacterium canariasense</name>
    <name type="common">Mycobacterium canariasense</name>
    <dbReference type="NCBI Taxonomy" id="228230"/>
    <lineage>
        <taxon>Bacteria</taxon>
        <taxon>Bacillati</taxon>
        <taxon>Actinomycetota</taxon>
        <taxon>Actinomycetes</taxon>
        <taxon>Mycobacteriales</taxon>
        <taxon>Mycobacteriaceae</taxon>
        <taxon>Mycolicibacterium</taxon>
    </lineage>
</organism>
<protein>
    <submittedName>
        <fullName evidence="7">Tetracycline repressor protein class E</fullName>
    </submittedName>
</protein>
<dbReference type="Pfam" id="PF02909">
    <property type="entry name" value="TetR_C_1"/>
    <property type="match status" value="1"/>
</dbReference>
<keyword evidence="1" id="KW-0678">Repressor</keyword>
<dbReference type="GO" id="GO:0003700">
    <property type="term" value="F:DNA-binding transcription factor activity"/>
    <property type="evidence" value="ECO:0007669"/>
    <property type="project" value="TreeGrafter"/>
</dbReference>
<dbReference type="OrthoDB" id="3291296at2"/>
<dbReference type="PANTHER" id="PTHR30055">
    <property type="entry name" value="HTH-TYPE TRANSCRIPTIONAL REGULATOR RUTR"/>
    <property type="match status" value="1"/>
</dbReference>
<dbReference type="PANTHER" id="PTHR30055:SF151">
    <property type="entry name" value="TRANSCRIPTIONAL REGULATORY PROTEIN"/>
    <property type="match status" value="1"/>
</dbReference>
<feature type="domain" description="HTH tetR-type" evidence="6">
    <location>
        <begin position="8"/>
        <end position="68"/>
    </location>
</feature>
<dbReference type="AlphaFoldDB" id="A0A124E279"/>
<evidence type="ECO:0000256" key="4">
    <source>
        <dbReference type="ARBA" id="ARBA00023163"/>
    </source>
</evidence>
<keyword evidence="2" id="KW-0805">Transcription regulation</keyword>
<name>A0A124E279_MYCCR</name>
<dbReference type="InterPro" id="IPR003012">
    <property type="entry name" value="Tet_transcr_reg_TetR"/>
</dbReference>
<keyword evidence="8" id="KW-1185">Reference proteome</keyword>
<reference evidence="8" key="1">
    <citation type="journal article" date="2016" name="Genome Announc.">
        <title>Draft Genome Sequences of Five Rapidly Growing Mycobacterium Species, M. thermoresistibile, M. fortuitum subsp. acetamidolyticum, M. canariasense, M. brisbanense, and M. novocastrense.</title>
        <authorList>
            <person name="Katahira K."/>
            <person name="Ogura Y."/>
            <person name="Gotoh Y."/>
            <person name="Hayashi T."/>
        </authorList>
    </citation>
    <scope>NUCLEOTIDE SEQUENCE [LARGE SCALE GENOMIC DNA]</scope>
    <source>
        <strain evidence="8">JCM15298</strain>
    </source>
</reference>
<dbReference type="InterPro" id="IPR004111">
    <property type="entry name" value="Repressor_TetR_C"/>
</dbReference>
<dbReference type="GO" id="GO:0046677">
    <property type="term" value="P:response to antibiotic"/>
    <property type="evidence" value="ECO:0007669"/>
    <property type="project" value="InterPro"/>
</dbReference>
<sequence>MGRPRVPLLSRERIRDAALEMIDRDGLDGLSMRKLATALGVQAASLYKHYPTKDDVLDDVASRVVSDVETTAFDDGADWPAGLADWARSYRAALAAHPNLVPYLAGGIGRRDASLRIADAVHGGLVAAGWPPRDATLIGAATRSLVLGSTVGSFSQGFADDVQVYRDRYPHMHQAHLLRGKADEIDTASFELALTAFIDGLKMRFGAIGARRQRRRTLVKPVSGDSAPIA</sequence>
<dbReference type="PRINTS" id="PR00455">
    <property type="entry name" value="HTHTETR"/>
</dbReference>
<dbReference type="InterPro" id="IPR001647">
    <property type="entry name" value="HTH_TetR"/>
</dbReference>
<dbReference type="Proteomes" id="UP000069443">
    <property type="component" value="Unassembled WGS sequence"/>
</dbReference>
<dbReference type="RefSeq" id="WP_062657078.1">
    <property type="nucleotide sequence ID" value="NZ_BCSY01000046.1"/>
</dbReference>
<keyword evidence="3 5" id="KW-0238">DNA-binding</keyword>